<accession>A0A7X0LXM2</accession>
<evidence type="ECO:0000313" key="2">
    <source>
        <dbReference type="Proteomes" id="UP000531594"/>
    </source>
</evidence>
<dbReference type="Proteomes" id="UP000531594">
    <property type="component" value="Unassembled WGS sequence"/>
</dbReference>
<organism evidence="1 2">
    <name type="scientific">Bacillus benzoevorans</name>
    <dbReference type="NCBI Taxonomy" id="1456"/>
    <lineage>
        <taxon>Bacteria</taxon>
        <taxon>Bacillati</taxon>
        <taxon>Bacillota</taxon>
        <taxon>Bacilli</taxon>
        <taxon>Bacillales</taxon>
        <taxon>Bacillaceae</taxon>
        <taxon>Bacillus</taxon>
    </lineage>
</organism>
<dbReference type="EMBL" id="JACHGK010000028">
    <property type="protein sequence ID" value="MBB6447775.1"/>
    <property type="molecule type" value="Genomic_DNA"/>
</dbReference>
<keyword evidence="2" id="KW-1185">Reference proteome</keyword>
<protein>
    <submittedName>
        <fullName evidence="1">Uncharacterized protein</fullName>
    </submittedName>
</protein>
<comment type="caution">
    <text evidence="1">The sequence shown here is derived from an EMBL/GenBank/DDBJ whole genome shotgun (WGS) entry which is preliminary data.</text>
</comment>
<evidence type="ECO:0000313" key="1">
    <source>
        <dbReference type="EMBL" id="MBB6447775.1"/>
    </source>
</evidence>
<sequence length="45" mass="5455">MAGEWVKKLPCPFVWAIMEKMKSDKKFLHYFIKWDDGYEKSKSDI</sequence>
<dbReference type="RefSeq" id="WP_377802182.1">
    <property type="nucleotide sequence ID" value="NZ_JBHLZA010000060.1"/>
</dbReference>
<gene>
    <name evidence="1" type="ORF">HNR53_004484</name>
</gene>
<proteinExistence type="predicted"/>
<dbReference type="AlphaFoldDB" id="A0A7X0LXM2"/>
<name>A0A7X0LXM2_9BACI</name>
<reference evidence="1 2" key="1">
    <citation type="submission" date="2020-08" db="EMBL/GenBank/DDBJ databases">
        <title>Genomic Encyclopedia of Type Strains, Phase IV (KMG-IV): sequencing the most valuable type-strain genomes for metagenomic binning, comparative biology and taxonomic classification.</title>
        <authorList>
            <person name="Goeker M."/>
        </authorList>
    </citation>
    <scope>NUCLEOTIDE SEQUENCE [LARGE SCALE GENOMIC DNA]</scope>
    <source>
        <strain evidence="1 2">DSM 5391</strain>
    </source>
</reference>